<name>A0ABW3LPS1_9BACI</name>
<organism evidence="7 8">
    <name type="scientific">Virgibacillus byunsanensis</name>
    <dbReference type="NCBI Taxonomy" id="570945"/>
    <lineage>
        <taxon>Bacteria</taxon>
        <taxon>Bacillati</taxon>
        <taxon>Bacillota</taxon>
        <taxon>Bacilli</taxon>
        <taxon>Bacillales</taxon>
        <taxon>Bacillaceae</taxon>
        <taxon>Virgibacillus</taxon>
    </lineage>
</organism>
<dbReference type="PANTHER" id="PTHR43425">
    <property type="entry name" value="OXYGEN-INSENSITIVE NADPH NITROREDUCTASE"/>
    <property type="match status" value="1"/>
</dbReference>
<evidence type="ECO:0000259" key="6">
    <source>
        <dbReference type="Pfam" id="PF00881"/>
    </source>
</evidence>
<keyword evidence="3 5" id="KW-0288">FMN</keyword>
<dbReference type="InterPro" id="IPR000415">
    <property type="entry name" value="Nitroreductase-like"/>
</dbReference>
<evidence type="ECO:0000256" key="5">
    <source>
        <dbReference type="PIRNR" id="PIRNR005426"/>
    </source>
</evidence>
<keyword evidence="8" id="KW-1185">Reference proteome</keyword>
<keyword evidence="5" id="KW-0521">NADP</keyword>
<accession>A0ABW3LPS1</accession>
<feature type="domain" description="Nitroreductase" evidence="6">
    <location>
        <begin position="12"/>
        <end position="166"/>
    </location>
</feature>
<dbReference type="InterPro" id="IPR016446">
    <property type="entry name" value="Flavin_OxRdtase_Frp"/>
</dbReference>
<evidence type="ECO:0000256" key="3">
    <source>
        <dbReference type="ARBA" id="ARBA00022643"/>
    </source>
</evidence>
<dbReference type="CDD" id="cd02146">
    <property type="entry name" value="NfsA-like"/>
    <property type="match status" value="1"/>
</dbReference>
<evidence type="ECO:0000313" key="8">
    <source>
        <dbReference type="Proteomes" id="UP001597040"/>
    </source>
</evidence>
<dbReference type="Pfam" id="PF00881">
    <property type="entry name" value="Nitroreductase"/>
    <property type="match status" value="1"/>
</dbReference>
<protein>
    <submittedName>
        <fullName evidence="7">Oxygen-insensitive NADPH nitroreductase</fullName>
    </submittedName>
</protein>
<sequence length="248" mass="28457">MEINKHVTDLLKSHRSIRKYKNIGIPDDILKDILDTAQWAPSHHNVQAYSIIVIKDKQKKEELSSICAGQKYVRDCPVFLVFCMDFYRIHLACEMYGEKLEVDEVENIIIGSVDTALVAENVLIAASAHQLGGVMIGGIRNDPNKVSQLLNLPPYTMPIMGMCLGYPDDIPWQKPRLPRQLAIHSEEYDYDSLKDGLVTYEDYSAQYYIKRTKGVKTTGWTKQISNYISQPRRKDLVEYLRKQGFDVK</sequence>
<dbReference type="PANTHER" id="PTHR43425:SF2">
    <property type="entry name" value="OXYGEN-INSENSITIVE NADPH NITROREDUCTASE"/>
    <property type="match status" value="1"/>
</dbReference>
<evidence type="ECO:0000313" key="7">
    <source>
        <dbReference type="EMBL" id="MFD1039341.1"/>
    </source>
</evidence>
<comment type="caution">
    <text evidence="7">The sequence shown here is derived from an EMBL/GenBank/DDBJ whole genome shotgun (WGS) entry which is preliminary data.</text>
</comment>
<evidence type="ECO:0000256" key="1">
    <source>
        <dbReference type="ARBA" id="ARBA00008366"/>
    </source>
</evidence>
<proteinExistence type="inferred from homology"/>
<dbReference type="Proteomes" id="UP001597040">
    <property type="component" value="Unassembled WGS sequence"/>
</dbReference>
<evidence type="ECO:0000256" key="4">
    <source>
        <dbReference type="ARBA" id="ARBA00023002"/>
    </source>
</evidence>
<gene>
    <name evidence="7" type="primary">nfsA</name>
    <name evidence="7" type="ORF">ACFQ3N_13195</name>
</gene>
<dbReference type="SUPFAM" id="SSF55469">
    <property type="entry name" value="FMN-dependent nitroreductase-like"/>
    <property type="match status" value="1"/>
</dbReference>
<dbReference type="EMBL" id="JBHTKJ010000035">
    <property type="protein sequence ID" value="MFD1039341.1"/>
    <property type="molecule type" value="Genomic_DNA"/>
</dbReference>
<dbReference type="NCBIfam" id="NF008033">
    <property type="entry name" value="PRK10765.1"/>
    <property type="match status" value="1"/>
</dbReference>
<keyword evidence="2 5" id="KW-0285">Flavoprotein</keyword>
<dbReference type="InterPro" id="IPR029479">
    <property type="entry name" value="Nitroreductase"/>
</dbReference>
<dbReference type="RefSeq" id="WP_390363002.1">
    <property type="nucleotide sequence ID" value="NZ_JBHTKJ010000035.1"/>
</dbReference>
<comment type="similarity">
    <text evidence="1 5">Belongs to the flavin oxidoreductase frp family.</text>
</comment>
<dbReference type="PIRSF" id="PIRSF005426">
    <property type="entry name" value="Frp"/>
    <property type="match status" value="1"/>
</dbReference>
<dbReference type="Gene3D" id="3.40.109.10">
    <property type="entry name" value="NADH Oxidase"/>
    <property type="match status" value="1"/>
</dbReference>
<evidence type="ECO:0000256" key="2">
    <source>
        <dbReference type="ARBA" id="ARBA00022630"/>
    </source>
</evidence>
<keyword evidence="4 5" id="KW-0560">Oxidoreductase</keyword>
<reference evidence="8" key="1">
    <citation type="journal article" date="2019" name="Int. J. Syst. Evol. Microbiol.">
        <title>The Global Catalogue of Microorganisms (GCM) 10K type strain sequencing project: providing services to taxonomists for standard genome sequencing and annotation.</title>
        <authorList>
            <consortium name="The Broad Institute Genomics Platform"/>
            <consortium name="The Broad Institute Genome Sequencing Center for Infectious Disease"/>
            <person name="Wu L."/>
            <person name="Ma J."/>
        </authorList>
    </citation>
    <scope>NUCLEOTIDE SEQUENCE [LARGE SCALE GENOMIC DNA]</scope>
    <source>
        <strain evidence="8">CCUG 56754</strain>
    </source>
</reference>